<dbReference type="InterPro" id="IPR003245">
    <property type="entry name" value="Phytocyanin_dom"/>
</dbReference>
<keyword evidence="4" id="KW-0186">Copper</keyword>
<sequence>MAMAKSAVIFLFLVMMGLCVVSNSMALVYKVGDNEGWSSLGHVDYAKWASTKNFHVGDALLFEYNQMYHSVLQVSHQDFLSCNTTSPIAVYFSGEDLITLGSADNFYYLCGVPGHCQAGQKVGIKVTPISPFPSASLSPTPSVSPSSYGSSPESTSTGPVLHFNIKPWMLVSILAFNSCLWSSFSKEV</sequence>
<keyword evidence="1" id="KW-0813">Transport</keyword>
<dbReference type="FunFam" id="2.60.40.420:FF:000003">
    <property type="entry name" value="Blue copper"/>
    <property type="match status" value="1"/>
</dbReference>
<dbReference type="GO" id="GO:0046872">
    <property type="term" value="F:metal ion binding"/>
    <property type="evidence" value="ECO:0007669"/>
    <property type="project" value="UniProtKB-KW"/>
</dbReference>
<evidence type="ECO:0000256" key="1">
    <source>
        <dbReference type="ARBA" id="ARBA00022448"/>
    </source>
</evidence>
<evidence type="ECO:0000256" key="3">
    <source>
        <dbReference type="ARBA" id="ARBA00022982"/>
    </source>
</evidence>
<evidence type="ECO:0000256" key="2">
    <source>
        <dbReference type="ARBA" id="ARBA00022723"/>
    </source>
</evidence>
<feature type="signal peptide" evidence="6">
    <location>
        <begin position="1"/>
        <end position="26"/>
    </location>
</feature>
<dbReference type="InterPro" id="IPR008972">
    <property type="entry name" value="Cupredoxin"/>
</dbReference>
<keyword evidence="3" id="KW-0249">Electron transport</keyword>
<dbReference type="SUPFAM" id="SSF49503">
    <property type="entry name" value="Cupredoxins"/>
    <property type="match status" value="1"/>
</dbReference>
<gene>
    <name evidence="8" type="ORF">FSB_LOCUS33121</name>
</gene>
<evidence type="ECO:0000313" key="8">
    <source>
        <dbReference type="EMBL" id="SPD05239.1"/>
    </source>
</evidence>
<evidence type="ECO:0000256" key="4">
    <source>
        <dbReference type="ARBA" id="ARBA00023008"/>
    </source>
</evidence>
<evidence type="ECO:0000259" key="7">
    <source>
        <dbReference type="PROSITE" id="PS51485"/>
    </source>
</evidence>
<evidence type="ECO:0000256" key="5">
    <source>
        <dbReference type="ARBA" id="ARBA00023180"/>
    </source>
</evidence>
<dbReference type="GO" id="GO:0005886">
    <property type="term" value="C:plasma membrane"/>
    <property type="evidence" value="ECO:0007669"/>
    <property type="project" value="TreeGrafter"/>
</dbReference>
<keyword evidence="5" id="KW-0325">Glycoprotein</keyword>
<feature type="domain" description="Phytocyanin" evidence="7">
    <location>
        <begin position="27"/>
        <end position="128"/>
    </location>
</feature>
<reference evidence="8" key="1">
    <citation type="submission" date="2018-02" db="EMBL/GenBank/DDBJ databases">
        <authorList>
            <person name="Cohen D.B."/>
            <person name="Kent A.D."/>
        </authorList>
    </citation>
    <scope>NUCLEOTIDE SEQUENCE</scope>
</reference>
<accession>A0A2N9H0S0</accession>
<dbReference type="Gene3D" id="2.60.40.420">
    <property type="entry name" value="Cupredoxins - blue copper proteins"/>
    <property type="match status" value="1"/>
</dbReference>
<proteinExistence type="predicted"/>
<dbReference type="PANTHER" id="PTHR33021:SF356">
    <property type="entry name" value="MAVICYANIN"/>
    <property type="match status" value="1"/>
</dbReference>
<evidence type="ECO:0000256" key="6">
    <source>
        <dbReference type="SAM" id="SignalP"/>
    </source>
</evidence>
<organism evidence="8">
    <name type="scientific">Fagus sylvatica</name>
    <name type="common">Beechnut</name>
    <dbReference type="NCBI Taxonomy" id="28930"/>
    <lineage>
        <taxon>Eukaryota</taxon>
        <taxon>Viridiplantae</taxon>
        <taxon>Streptophyta</taxon>
        <taxon>Embryophyta</taxon>
        <taxon>Tracheophyta</taxon>
        <taxon>Spermatophyta</taxon>
        <taxon>Magnoliopsida</taxon>
        <taxon>eudicotyledons</taxon>
        <taxon>Gunneridae</taxon>
        <taxon>Pentapetalae</taxon>
        <taxon>rosids</taxon>
        <taxon>fabids</taxon>
        <taxon>Fagales</taxon>
        <taxon>Fagaceae</taxon>
        <taxon>Fagus</taxon>
    </lineage>
</organism>
<dbReference type="GO" id="GO:0009055">
    <property type="term" value="F:electron transfer activity"/>
    <property type="evidence" value="ECO:0007669"/>
    <property type="project" value="InterPro"/>
</dbReference>
<protein>
    <recommendedName>
        <fullName evidence="7">Phytocyanin domain-containing protein</fullName>
    </recommendedName>
</protein>
<keyword evidence="6" id="KW-0732">Signal</keyword>
<dbReference type="AlphaFoldDB" id="A0A2N9H0S0"/>
<dbReference type="Pfam" id="PF02298">
    <property type="entry name" value="Cu_bind_like"/>
    <property type="match status" value="1"/>
</dbReference>
<dbReference type="PANTHER" id="PTHR33021">
    <property type="entry name" value="BLUE COPPER PROTEIN"/>
    <property type="match status" value="1"/>
</dbReference>
<name>A0A2N9H0S0_FAGSY</name>
<feature type="chain" id="PRO_5014627682" description="Phytocyanin domain-containing protein" evidence="6">
    <location>
        <begin position="27"/>
        <end position="188"/>
    </location>
</feature>
<dbReference type="PROSITE" id="PS51485">
    <property type="entry name" value="PHYTOCYANIN"/>
    <property type="match status" value="1"/>
</dbReference>
<keyword evidence="2" id="KW-0479">Metal-binding</keyword>
<dbReference type="InterPro" id="IPR039391">
    <property type="entry name" value="Phytocyanin-like"/>
</dbReference>
<dbReference type="EMBL" id="OIVN01002635">
    <property type="protein sequence ID" value="SPD05239.1"/>
    <property type="molecule type" value="Genomic_DNA"/>
</dbReference>